<evidence type="ECO:0000256" key="2">
    <source>
        <dbReference type="SAM" id="MobiDB-lite"/>
    </source>
</evidence>
<sequence length="780" mass="84276">MACATVDRLSPAAQDLALQTIDKELRQSSTKEYLDSVKSCMLFRPDFNWSEQLSAAPLSVSILASLFVASTVPDATHITIIPPTGGFKYLENFGGNSALNACLIQCADTGAKAFATSSICFDAISQSSANVKKTVNQIIRLLGDARSAQTLLAPTMQNLSRIAHRCEDRAREMESAFERWLDMVSELHMCVVQTSSNVSEKRRANQVQLAVAQTQLASNEERKRLATDTVSTLNNTLETATSAYKQAADEFPSGWDRIAQQVVSGVSESITGALTLAIPALIEIMSQPAAVAKALNIFSGGNGGAVGGPLGSGEADHSQVQAATDAPPSIPKATIAYPNDPAYSVVKTILPFVSAVHAFVTGGKDQGVDWKALQSKEHGENGLKFLKTFLEKVQKSFKPSSDPPSEELRLVFDKVKTVTEGLGKVLADSTALNGGSPPTADSKEVKEWALSMEEAYAAVVRLDADAKNLAGAGSPPLVNPIQFSKDVHKRGDAFRKQVIDAATIKLETTASVMKTVTEKYDEASKRLVDIQSEIGNIQAELSGLTTANMDLDNIKRILVKCIELLVPLKSHISRLVGFFGAVKTIIDNVVNEKVDNFLDTLKSVTGANDEASILNFSLTDLERQMIFGCSLSIRAYFDLFQDISDMYLNIYNTFIRQGLEMVNEMQIEYNCTTDARVAQMILNQRSQRISAFNESSVNGVRYIIQKRQNEILGNLQNKATEAANSLASIPVKPSPVAIKAIESSSNASMEAAKQGIQNSSPNLARPLSSTNSLIDESEDP</sequence>
<dbReference type="PANTHER" id="PTHR33488:SF2">
    <property type="entry name" value="EARLY ENDOSOME ANTIGEN 1-LIKE"/>
    <property type="match status" value="1"/>
</dbReference>
<evidence type="ECO:0000313" key="4">
    <source>
        <dbReference type="Proteomes" id="UP000240760"/>
    </source>
</evidence>
<dbReference type="Proteomes" id="UP000240760">
    <property type="component" value="Unassembled WGS sequence"/>
</dbReference>
<dbReference type="AlphaFoldDB" id="A0A2T4BSH4"/>
<name>A0A2T4BSH4_TRILO</name>
<keyword evidence="4" id="KW-1185">Reference proteome</keyword>
<dbReference type="PANTHER" id="PTHR33488">
    <property type="entry name" value="ZGC:162509"/>
    <property type="match status" value="1"/>
</dbReference>
<evidence type="ECO:0000313" key="3">
    <source>
        <dbReference type="EMBL" id="PTB72245.1"/>
    </source>
</evidence>
<dbReference type="OrthoDB" id="4899228at2759"/>
<gene>
    <name evidence="3" type="ORF">M440DRAFT_1405623</name>
</gene>
<organism evidence="3 4">
    <name type="scientific">Trichoderma longibrachiatum ATCC 18648</name>
    <dbReference type="NCBI Taxonomy" id="983965"/>
    <lineage>
        <taxon>Eukaryota</taxon>
        <taxon>Fungi</taxon>
        <taxon>Dikarya</taxon>
        <taxon>Ascomycota</taxon>
        <taxon>Pezizomycotina</taxon>
        <taxon>Sordariomycetes</taxon>
        <taxon>Hypocreomycetidae</taxon>
        <taxon>Hypocreales</taxon>
        <taxon>Hypocreaceae</taxon>
        <taxon>Trichoderma</taxon>
    </lineage>
</organism>
<feature type="compositionally biased region" description="Polar residues" evidence="2">
    <location>
        <begin position="755"/>
        <end position="774"/>
    </location>
</feature>
<dbReference type="EMBL" id="KZ679142">
    <property type="protein sequence ID" value="PTB72245.1"/>
    <property type="molecule type" value="Genomic_DNA"/>
</dbReference>
<reference evidence="3 4" key="1">
    <citation type="submission" date="2016-07" db="EMBL/GenBank/DDBJ databases">
        <title>Multiple horizontal gene transfer events from other fungi enriched the ability of initially mycotrophic Trichoderma (Ascomycota) to feed on dead plant biomass.</title>
        <authorList>
            <consortium name="DOE Joint Genome Institute"/>
            <person name="Aerts A."/>
            <person name="Atanasova L."/>
            <person name="Chenthamara K."/>
            <person name="Zhang J."/>
            <person name="Grujic M."/>
            <person name="Henrissat B."/>
            <person name="Kuo A."/>
            <person name="Salamov A."/>
            <person name="Lipzen A."/>
            <person name="Labutti K."/>
            <person name="Barry K."/>
            <person name="Miao Y."/>
            <person name="Rahimi M.J."/>
            <person name="Shen Q."/>
            <person name="Grigoriev I.V."/>
            <person name="Kubicek C.P."/>
            <person name="Druzhinina I.S."/>
        </authorList>
    </citation>
    <scope>NUCLEOTIDE SEQUENCE [LARGE SCALE GENOMIC DNA]</scope>
    <source>
        <strain evidence="3 4">ATCC 18648</strain>
    </source>
</reference>
<proteinExistence type="predicted"/>
<evidence type="ECO:0000256" key="1">
    <source>
        <dbReference type="SAM" id="Coils"/>
    </source>
</evidence>
<feature type="coiled-coil region" evidence="1">
    <location>
        <begin position="513"/>
        <end position="540"/>
    </location>
</feature>
<accession>A0A2T4BSH4</accession>
<keyword evidence="1" id="KW-0175">Coiled coil</keyword>
<protein>
    <submittedName>
        <fullName evidence="3">Uncharacterized protein</fullName>
    </submittedName>
</protein>
<dbReference type="STRING" id="983965.A0A2T4BSH4"/>
<feature type="region of interest" description="Disordered" evidence="2">
    <location>
        <begin position="748"/>
        <end position="780"/>
    </location>
</feature>